<protein>
    <submittedName>
        <fullName evidence="3">Sporulation protein</fullName>
    </submittedName>
</protein>
<dbReference type="NCBIfam" id="TIGR02669">
    <property type="entry name" value="SpoIID_LytB"/>
    <property type="match status" value="1"/>
</dbReference>
<gene>
    <name evidence="3" type="ORF">CRI93_01815</name>
</gene>
<dbReference type="GO" id="GO:0030288">
    <property type="term" value="C:outer membrane-bounded periplasmic space"/>
    <property type="evidence" value="ECO:0007669"/>
    <property type="project" value="TreeGrafter"/>
</dbReference>
<evidence type="ECO:0000256" key="1">
    <source>
        <dbReference type="SAM" id="MobiDB-lite"/>
    </source>
</evidence>
<comment type="caution">
    <text evidence="3">The sequence shown here is derived from an EMBL/GenBank/DDBJ whole genome shotgun (WGS) entry which is preliminary data.</text>
</comment>
<dbReference type="Pfam" id="PF08486">
    <property type="entry name" value="SpoIID"/>
    <property type="match status" value="1"/>
</dbReference>
<dbReference type="InterPro" id="IPR051922">
    <property type="entry name" value="Bact_Sporulation_Assoc"/>
</dbReference>
<proteinExistence type="predicted"/>
<keyword evidence="4" id="KW-1185">Reference proteome</keyword>
<dbReference type="GO" id="GO:0030435">
    <property type="term" value="P:sporulation resulting in formation of a cellular spore"/>
    <property type="evidence" value="ECO:0007669"/>
    <property type="project" value="InterPro"/>
</dbReference>
<accession>A0A2H3P1N6</accession>
<dbReference type="PANTHER" id="PTHR30032:SF4">
    <property type="entry name" value="AMIDASE ENHANCER"/>
    <property type="match status" value="1"/>
</dbReference>
<dbReference type="PANTHER" id="PTHR30032">
    <property type="entry name" value="N-ACETYLMURAMOYL-L-ALANINE AMIDASE-RELATED"/>
    <property type="match status" value="1"/>
</dbReference>
<feature type="region of interest" description="Disordered" evidence="1">
    <location>
        <begin position="414"/>
        <end position="449"/>
    </location>
</feature>
<dbReference type="EMBL" id="PDEP01000001">
    <property type="protein sequence ID" value="PEN09490.1"/>
    <property type="molecule type" value="Genomic_DNA"/>
</dbReference>
<feature type="domain" description="Sporulation stage II protein D amidase enhancer LytB N-terminal" evidence="2">
    <location>
        <begin position="150"/>
        <end position="237"/>
    </location>
</feature>
<dbReference type="Proteomes" id="UP000221024">
    <property type="component" value="Unassembled WGS sequence"/>
</dbReference>
<sequence length="449" mass="48834">MHLSTNCSISVAFWLAFTYMLRTPARWLGCSAIAVGAVGLLLVGSAPVAQAQDVRVRIFDRLSPRQVELVSSRRIPVHTSPERAPLFHIEPGSIAQLSLYRGDVRIEHGSHRIAASTLYLNAPSRAATTMRTAGAQRSYTGAFEVRPDGETLEVVNAVPLEQYVASVVASEYGLDDVEGAKAMAVVARTYAVRGSDKFDGAYTHVDHTISQVYRGLSAITDASRAAAQATEGEVLTYNSHLIEAVYFSSSGGHTANNENVWDASEELPYLRGRQDPYDSVAPHHTWQTSVSRAAVLRGLERQFGGSVRGFYLGDASPSGRLLTLELLRPSGDRESVEAGAFRRAVNRAAGREVLRSTWFEARRQGSRYVFDGRGYGHGVGMSQWGAHGMAQAGRSYRDILAFYYQGATLTQLDNAEQPPAQLALDETDPEEPPPASSASTRSRSGRIGW</sequence>
<dbReference type="AlphaFoldDB" id="A0A2H3P1N6"/>
<evidence type="ECO:0000313" key="4">
    <source>
        <dbReference type="Proteomes" id="UP000221024"/>
    </source>
</evidence>
<evidence type="ECO:0000313" key="3">
    <source>
        <dbReference type="EMBL" id="PEN09490.1"/>
    </source>
</evidence>
<dbReference type="InterPro" id="IPR013693">
    <property type="entry name" value="SpoIID/LytB_N"/>
</dbReference>
<evidence type="ECO:0000259" key="2">
    <source>
        <dbReference type="Pfam" id="PF08486"/>
    </source>
</evidence>
<reference evidence="3 4" key="1">
    <citation type="submission" date="2017-10" db="EMBL/GenBank/DDBJ databases">
        <title>Draft genome of Longimonas halophila.</title>
        <authorList>
            <person name="Goh K.M."/>
            <person name="Shamsir M.S."/>
            <person name="Lim S.W."/>
        </authorList>
    </citation>
    <scope>NUCLEOTIDE SEQUENCE [LARGE SCALE GENOMIC DNA]</scope>
    <source>
        <strain evidence="3 4">KCTC 42399</strain>
    </source>
</reference>
<organism evidence="3 4">
    <name type="scientific">Longimonas halophila</name>
    <dbReference type="NCBI Taxonomy" id="1469170"/>
    <lineage>
        <taxon>Bacteria</taxon>
        <taxon>Pseudomonadati</taxon>
        <taxon>Rhodothermota</taxon>
        <taxon>Rhodothermia</taxon>
        <taxon>Rhodothermales</taxon>
        <taxon>Salisaetaceae</taxon>
        <taxon>Longimonas</taxon>
    </lineage>
</organism>
<dbReference type="InterPro" id="IPR013486">
    <property type="entry name" value="SpoIID/LytB"/>
</dbReference>
<dbReference type="OrthoDB" id="9794671at2"/>
<name>A0A2H3P1N6_9BACT</name>